<dbReference type="Proteomes" id="UP001177670">
    <property type="component" value="Unassembled WGS sequence"/>
</dbReference>
<comment type="caution">
    <text evidence="1">The sequence shown here is derived from an EMBL/GenBank/DDBJ whole genome shotgun (WGS) entry which is preliminary data.</text>
</comment>
<protein>
    <submittedName>
        <fullName evidence="1">Uncharacterized protein</fullName>
    </submittedName>
</protein>
<organism evidence="1 2">
    <name type="scientific">Melipona bicolor</name>
    <dbReference type="NCBI Taxonomy" id="60889"/>
    <lineage>
        <taxon>Eukaryota</taxon>
        <taxon>Metazoa</taxon>
        <taxon>Ecdysozoa</taxon>
        <taxon>Arthropoda</taxon>
        <taxon>Hexapoda</taxon>
        <taxon>Insecta</taxon>
        <taxon>Pterygota</taxon>
        <taxon>Neoptera</taxon>
        <taxon>Endopterygota</taxon>
        <taxon>Hymenoptera</taxon>
        <taxon>Apocrita</taxon>
        <taxon>Aculeata</taxon>
        <taxon>Apoidea</taxon>
        <taxon>Anthophila</taxon>
        <taxon>Apidae</taxon>
        <taxon>Melipona</taxon>
    </lineage>
</organism>
<evidence type="ECO:0000313" key="2">
    <source>
        <dbReference type="Proteomes" id="UP001177670"/>
    </source>
</evidence>
<accession>A0AA40KI98</accession>
<gene>
    <name evidence="1" type="ORF">K0M31_010558</name>
</gene>
<dbReference type="EMBL" id="JAHYIQ010000027">
    <property type="protein sequence ID" value="KAK1121251.1"/>
    <property type="molecule type" value="Genomic_DNA"/>
</dbReference>
<feature type="non-terminal residue" evidence="1">
    <location>
        <position position="1"/>
    </location>
</feature>
<reference evidence="1" key="1">
    <citation type="submission" date="2021-10" db="EMBL/GenBank/DDBJ databases">
        <title>Melipona bicolor Genome sequencing and assembly.</title>
        <authorList>
            <person name="Araujo N.S."/>
            <person name="Arias M.C."/>
        </authorList>
    </citation>
    <scope>NUCLEOTIDE SEQUENCE</scope>
    <source>
        <strain evidence="1">USP_2M_L1-L4_2017</strain>
        <tissue evidence="1">Whole body</tissue>
    </source>
</reference>
<name>A0AA40KI98_9HYME</name>
<proteinExistence type="predicted"/>
<dbReference type="AlphaFoldDB" id="A0AA40KI98"/>
<sequence length="99" mass="11646">RLIRGLNRLQIFERECTPRRTFENSQEEYWEGNRENNSRWVRQFRASAPYAFSRLVAVSDGMPEVSMPAIPPAQEPRQHRAIRRAIKSATSSEFVTRRP</sequence>
<keyword evidence="2" id="KW-1185">Reference proteome</keyword>
<evidence type="ECO:0000313" key="1">
    <source>
        <dbReference type="EMBL" id="KAK1121251.1"/>
    </source>
</evidence>